<dbReference type="EMBL" id="CAMPGE010005940">
    <property type="protein sequence ID" value="CAI2364786.1"/>
    <property type="molecule type" value="Genomic_DNA"/>
</dbReference>
<organism evidence="3 4">
    <name type="scientific">Euplotes crassus</name>
    <dbReference type="NCBI Taxonomy" id="5936"/>
    <lineage>
        <taxon>Eukaryota</taxon>
        <taxon>Sar</taxon>
        <taxon>Alveolata</taxon>
        <taxon>Ciliophora</taxon>
        <taxon>Intramacronucleata</taxon>
        <taxon>Spirotrichea</taxon>
        <taxon>Hypotrichia</taxon>
        <taxon>Euplotida</taxon>
        <taxon>Euplotidae</taxon>
        <taxon>Moneuplotes</taxon>
    </lineage>
</organism>
<feature type="compositionally biased region" description="Basic and acidic residues" evidence="2">
    <location>
        <begin position="324"/>
        <end position="335"/>
    </location>
</feature>
<keyword evidence="1" id="KW-0175">Coiled coil</keyword>
<evidence type="ECO:0000313" key="3">
    <source>
        <dbReference type="EMBL" id="CAI2364786.1"/>
    </source>
</evidence>
<feature type="compositionally biased region" description="Polar residues" evidence="2">
    <location>
        <begin position="336"/>
        <end position="345"/>
    </location>
</feature>
<evidence type="ECO:0000256" key="2">
    <source>
        <dbReference type="SAM" id="MobiDB-lite"/>
    </source>
</evidence>
<feature type="coiled-coil region" evidence="1">
    <location>
        <begin position="50"/>
        <end position="88"/>
    </location>
</feature>
<dbReference type="AlphaFoldDB" id="A0AAD1XBF0"/>
<name>A0AAD1XBF0_EUPCR</name>
<accession>A0AAD1XBF0</accession>
<dbReference type="Proteomes" id="UP001295684">
    <property type="component" value="Unassembled WGS sequence"/>
</dbReference>
<evidence type="ECO:0000256" key="1">
    <source>
        <dbReference type="SAM" id="Coils"/>
    </source>
</evidence>
<protein>
    <submittedName>
        <fullName evidence="3">Uncharacterized protein</fullName>
    </submittedName>
</protein>
<gene>
    <name evidence="3" type="ORF">ECRASSUSDP1_LOCUS6133</name>
</gene>
<reference evidence="3" key="1">
    <citation type="submission" date="2023-07" db="EMBL/GenBank/DDBJ databases">
        <authorList>
            <consortium name="AG Swart"/>
            <person name="Singh M."/>
            <person name="Singh A."/>
            <person name="Seah K."/>
            <person name="Emmerich C."/>
        </authorList>
    </citation>
    <scope>NUCLEOTIDE SEQUENCE</scope>
    <source>
        <strain evidence="3">DP1</strain>
    </source>
</reference>
<evidence type="ECO:0000313" key="4">
    <source>
        <dbReference type="Proteomes" id="UP001295684"/>
    </source>
</evidence>
<comment type="caution">
    <text evidence="3">The sequence shown here is derived from an EMBL/GenBank/DDBJ whole genome shotgun (WGS) entry which is preliminary data.</text>
</comment>
<proteinExistence type="predicted"/>
<feature type="region of interest" description="Disordered" evidence="2">
    <location>
        <begin position="1"/>
        <end position="32"/>
    </location>
</feature>
<feature type="compositionally biased region" description="Basic residues" evidence="2">
    <location>
        <begin position="313"/>
        <end position="323"/>
    </location>
</feature>
<keyword evidence="4" id="KW-1185">Reference proteome</keyword>
<feature type="region of interest" description="Disordered" evidence="2">
    <location>
        <begin position="313"/>
        <end position="345"/>
    </location>
</feature>
<sequence length="411" mass="48481">MKSNTALKILNPSPHRSVNNTPSSPSHPSSFLNKRLKVLTHQSYERLQRMEDHKNKLLILEAEEELEKKRQEEKLQEEREMQRKSRAKIIKLRLKEKQTRLPNIVVTTSVDRNMETPLYQRFEEEFKKKELPQIKERQKILKTIKQERNTPMRINELFEHEKKYKSMKLQLVESLERKRKAETPVHHYNPKAYSNHFTELVKKLDIDAREKETKLKHLSLERLKNAKKLYQRINTVGTGTATTITKPQTTTNFDLLENKPKKKVMKLTLRRGSDQNNTRHQHIKSKFAKPINIRAIGGTPVRQRSPLITKPKQVNKIKRRKKSPNKEKEKEKEKALNSTENSNTKLFQASKFPKKPFLRRKVPKGRKISNNTINPNRQKDLVKSQLEKLDRVVSQIDSFLKTSSPCDTFSR</sequence>